<dbReference type="Proteomes" id="UP001565471">
    <property type="component" value="Unassembled WGS sequence"/>
</dbReference>
<evidence type="ECO:0000313" key="1">
    <source>
        <dbReference type="EMBL" id="MEY9313254.1"/>
    </source>
</evidence>
<keyword evidence="2" id="KW-1185">Reference proteome</keyword>
<proteinExistence type="predicted"/>
<accession>A0ABV4EQ45</accession>
<reference evidence="1 2" key="1">
    <citation type="submission" date="2024-07" db="EMBL/GenBank/DDBJ databases">
        <title>Genomic Encyclopedia of Type Strains, Phase V (KMG-V): Genome sequencing to study the core and pangenomes of soil and plant-associated prokaryotes.</title>
        <authorList>
            <person name="Whitman W."/>
        </authorList>
    </citation>
    <scope>NUCLEOTIDE SEQUENCE [LARGE SCALE GENOMIC DNA]</scope>
    <source>
        <strain evidence="1 2">USDA 415</strain>
    </source>
</reference>
<gene>
    <name evidence="1" type="ORF">ABIF29_000053</name>
</gene>
<organism evidence="1 2">
    <name type="scientific">Bradyrhizobium elkanii</name>
    <dbReference type="NCBI Taxonomy" id="29448"/>
    <lineage>
        <taxon>Bacteria</taxon>
        <taxon>Pseudomonadati</taxon>
        <taxon>Pseudomonadota</taxon>
        <taxon>Alphaproteobacteria</taxon>
        <taxon>Hyphomicrobiales</taxon>
        <taxon>Nitrobacteraceae</taxon>
        <taxon>Bradyrhizobium</taxon>
    </lineage>
</organism>
<dbReference type="EMBL" id="JBGBZA010000001">
    <property type="protein sequence ID" value="MEY9313254.1"/>
    <property type="molecule type" value="Genomic_DNA"/>
</dbReference>
<name>A0ABV4EQ45_BRAEL</name>
<protein>
    <submittedName>
        <fullName evidence="1">Uncharacterized protein</fullName>
    </submittedName>
</protein>
<evidence type="ECO:0000313" key="2">
    <source>
        <dbReference type="Proteomes" id="UP001565471"/>
    </source>
</evidence>
<comment type="caution">
    <text evidence="1">The sequence shown here is derived from an EMBL/GenBank/DDBJ whole genome shotgun (WGS) entry which is preliminary data.</text>
</comment>
<sequence>MKKLLKSAGTPPRVMITDRDDDLVQMPFVTAGGSALADPIGERLAEFPSPLAHGFISYANATRRQHFLDHPQA</sequence>